<reference evidence="2 3" key="2">
    <citation type="journal article" date="2001" name="Science">
        <title>Genome sequence of the plant pathogen and biotechnology agent Agrobacterium tumefaciens C58.</title>
        <authorList>
            <person name="Goodner B."/>
            <person name="Hinkle G."/>
            <person name="Gattung S."/>
            <person name="Miller N."/>
            <person name="Blanchard M."/>
            <person name="Qurollo B."/>
            <person name="Goldman B.S."/>
            <person name="Cao Y."/>
            <person name="Askenazi M."/>
            <person name="Halling C."/>
            <person name="Mullin L."/>
            <person name="Houmiel K."/>
            <person name="Gordon J."/>
            <person name="Vaudin M."/>
            <person name="Iartchouk O."/>
            <person name="Epp A."/>
            <person name="Liu F."/>
            <person name="Wollam C."/>
            <person name="Allinger M."/>
            <person name="Doughty D."/>
            <person name="Scott C."/>
            <person name="Lappas C."/>
            <person name="Markelz B."/>
            <person name="Flanagan C."/>
            <person name="Crowell C."/>
            <person name="Gurson J."/>
            <person name="Lomo C."/>
            <person name="Sear C."/>
            <person name="Strub G."/>
            <person name="Cielo C."/>
            <person name="Slater S."/>
        </authorList>
    </citation>
    <scope>NUCLEOTIDE SEQUENCE [LARGE SCALE GENOMIC DNA]</scope>
    <source>
        <strain evidence="3">C58 / ATCC 33970</strain>
    </source>
</reference>
<geneLocation type="plasmid" evidence="2 3">
    <name>At</name>
</geneLocation>
<keyword evidence="2" id="KW-0614">Plasmid</keyword>
<dbReference type="Proteomes" id="UP000000813">
    <property type="component" value="Plasmid At"/>
</dbReference>
<name>A8WFI2_AGRFC</name>
<dbReference type="EMBL" id="AE007872">
    <property type="protein sequence ID" value="ABW89726.1"/>
    <property type="molecule type" value="Genomic_DNA"/>
</dbReference>
<sequence length="103" mass="11732">MKQLELKPHRSRQFTSQQNSTCASPETSKSPKQESSGQVLLSFTLVRLPHQRTSRFLSPSAQDAERLNTVLLEGAKDTAKKLNFRLENRSSFTPKARRLICFI</sequence>
<keyword evidence="3" id="KW-1185">Reference proteome</keyword>
<dbReference type="HOGENOM" id="CLU_2257748_0_0_5"/>
<reference evidence="2 3" key="1">
    <citation type="journal article" date="2001" name="Science">
        <title>The genome of the natural genetic engineer Agrobacterium tumefaciens C58.</title>
        <authorList>
            <person name="Wood D.W."/>
            <person name="Setubal J.C."/>
            <person name="Kaul R."/>
            <person name="Monks D.E."/>
            <person name="Kitajima J.P."/>
            <person name="Okura V.K."/>
            <person name="Zhou Y."/>
            <person name="Chen L."/>
            <person name="Wood G.E."/>
            <person name="Almeida N.F.Jr."/>
            <person name="Woo L."/>
            <person name="Chen Y."/>
            <person name="Paulsen I.T."/>
            <person name="Eisen J.A."/>
            <person name="Karp P.D."/>
            <person name="Bovee D.Sr."/>
            <person name="Chapman P."/>
            <person name="Clendenning J."/>
            <person name="Deatherage G."/>
            <person name="Gillet W."/>
            <person name="Grant C."/>
            <person name="Kutyavin T."/>
            <person name="Levy R."/>
            <person name="Li M.J."/>
            <person name="McClelland E."/>
            <person name="Palmieri A."/>
            <person name="Raymond C."/>
            <person name="Rouse G."/>
            <person name="Saenphimmachak C."/>
            <person name="Wu Z."/>
            <person name="Romero P."/>
            <person name="Gordon D."/>
            <person name="Zhang S."/>
            <person name="Yoo H."/>
            <person name="Tao Y."/>
            <person name="Biddle P."/>
            <person name="Jung M."/>
            <person name="Krespan W."/>
            <person name="Perry M."/>
            <person name="Gordon-Kamm B."/>
            <person name="Liao L."/>
            <person name="Kim S."/>
            <person name="Hendrick C."/>
            <person name="Zhao Z.Y."/>
            <person name="Dolan M."/>
            <person name="Chumley F."/>
            <person name="Tingey S.V."/>
            <person name="Tomb J.F."/>
            <person name="Gordon M.P."/>
            <person name="Olson M.V."/>
            <person name="Nester E.W."/>
        </authorList>
    </citation>
    <scope>NUCLEOTIDE SEQUENCE [LARGE SCALE GENOMIC DNA]</scope>
    <source>
        <strain evidence="3">C58 / ATCC 33970</strain>
    </source>
</reference>
<evidence type="ECO:0000256" key="1">
    <source>
        <dbReference type="SAM" id="MobiDB-lite"/>
    </source>
</evidence>
<feature type="region of interest" description="Disordered" evidence="1">
    <location>
        <begin position="1"/>
        <end position="36"/>
    </location>
</feature>
<dbReference type="KEGG" id="atu:Atu8060"/>
<evidence type="ECO:0000313" key="3">
    <source>
        <dbReference type="Proteomes" id="UP000000813"/>
    </source>
</evidence>
<gene>
    <name evidence="2" type="ordered locus">Atu8060</name>
</gene>
<dbReference type="AlphaFoldDB" id="A8WFI2"/>
<feature type="compositionally biased region" description="Polar residues" evidence="1">
    <location>
        <begin position="13"/>
        <end position="36"/>
    </location>
</feature>
<evidence type="ECO:0000313" key="2">
    <source>
        <dbReference type="EMBL" id="ABW89726.1"/>
    </source>
</evidence>
<proteinExistence type="predicted"/>
<organism evidence="2 3">
    <name type="scientific">Agrobacterium fabrum (strain C58 / ATCC 33970)</name>
    <name type="common">Agrobacterium tumefaciens (strain C58)</name>
    <dbReference type="NCBI Taxonomy" id="176299"/>
    <lineage>
        <taxon>Bacteria</taxon>
        <taxon>Pseudomonadati</taxon>
        <taxon>Pseudomonadota</taxon>
        <taxon>Alphaproteobacteria</taxon>
        <taxon>Hyphomicrobiales</taxon>
        <taxon>Rhizobiaceae</taxon>
        <taxon>Rhizobium/Agrobacterium group</taxon>
        <taxon>Agrobacterium</taxon>
        <taxon>Agrobacterium tumefaciens complex</taxon>
    </lineage>
</organism>
<dbReference type="EnsemblBacteria" id="ABW89726">
    <property type="protein sequence ID" value="ABW89726"/>
    <property type="gene ID" value="Atu8060"/>
</dbReference>
<protein>
    <submittedName>
        <fullName evidence="2">Uncharacterized protein</fullName>
    </submittedName>
</protein>
<accession>A8WFI2</accession>